<dbReference type="PANTHER" id="PTHR33608">
    <property type="entry name" value="BLL2464 PROTEIN"/>
    <property type="match status" value="1"/>
</dbReference>
<sequence>MTELNLNKHNPPAQTADASLQQDGMGADEALKLLFPDMSVLTQVERLRLASGGRIRGTMAGKRRSVSLGGSQEFADFRPYAPGDDVRRIDWNVYGRTGRAYVRQYWDEQELHAHLYVDASRSMSFTGGAACSKLQYALRLAALIGYAALVGEDRLTVKAFNESAIEIELPVMRGRAAFPKLIRHLAALYAAPASARQARDSHTNASYAAARSDLSAPFRQPGALPRRAGTAWLFTDAMFEDGMRESLLALTASGQQIVLVHLMSPEEIDPHLGGELKLIDSELGTGKEVAVSERLLNEYRSAVSEYQEELKAKCAEMGAAYAFLNTSQPLAQAIQTLTSVPGVLKH</sequence>
<reference evidence="3 4" key="1">
    <citation type="submission" date="2018-09" db="EMBL/GenBank/DDBJ databases">
        <title>Paenibacillus aracenensis nov. sp. isolated from a cave in southern Spain.</title>
        <authorList>
            <person name="Jurado V."/>
            <person name="Gutierrez-Patricio S."/>
            <person name="Gonzalez-Pimentel J.L."/>
            <person name="Miller A.Z."/>
            <person name="Laiz L."/>
            <person name="Saiz-Jimenez C."/>
        </authorList>
    </citation>
    <scope>NUCLEOTIDE SEQUENCE [LARGE SCALE GENOMIC DNA]</scope>
    <source>
        <strain evidence="3 4">DSM 22867</strain>
    </source>
</reference>
<dbReference type="InterPro" id="IPR002881">
    <property type="entry name" value="DUF58"/>
</dbReference>
<dbReference type="PANTHER" id="PTHR33608:SF7">
    <property type="entry name" value="DUF58 DOMAIN-CONTAINING PROTEIN"/>
    <property type="match status" value="1"/>
</dbReference>
<comment type="caution">
    <text evidence="3">The sequence shown here is derived from an EMBL/GenBank/DDBJ whole genome shotgun (WGS) entry which is preliminary data.</text>
</comment>
<dbReference type="OrthoDB" id="9776116at2"/>
<feature type="domain" description="DUF58" evidence="2">
    <location>
        <begin position="76"/>
        <end position="307"/>
    </location>
</feature>
<keyword evidence="4" id="KW-1185">Reference proteome</keyword>
<name>A0A3A1UZE4_9BACL</name>
<keyword evidence="1" id="KW-0175">Coiled coil</keyword>
<evidence type="ECO:0000259" key="2">
    <source>
        <dbReference type="Pfam" id="PF01882"/>
    </source>
</evidence>
<dbReference type="EMBL" id="QXQA01000009">
    <property type="protein sequence ID" value="RIX51733.1"/>
    <property type="molecule type" value="Genomic_DNA"/>
</dbReference>
<accession>A0A3A1UZE4</accession>
<proteinExistence type="predicted"/>
<protein>
    <submittedName>
        <fullName evidence="3">DUF58 domain-containing protein</fullName>
    </submittedName>
</protein>
<organism evidence="3 4">
    <name type="scientific">Paenibacillus nanensis</name>
    <dbReference type="NCBI Taxonomy" id="393251"/>
    <lineage>
        <taxon>Bacteria</taxon>
        <taxon>Bacillati</taxon>
        <taxon>Bacillota</taxon>
        <taxon>Bacilli</taxon>
        <taxon>Bacillales</taxon>
        <taxon>Paenibacillaceae</taxon>
        <taxon>Paenibacillus</taxon>
    </lineage>
</organism>
<feature type="coiled-coil region" evidence="1">
    <location>
        <begin position="289"/>
        <end position="316"/>
    </location>
</feature>
<dbReference type="AlphaFoldDB" id="A0A3A1UZE4"/>
<dbReference type="Proteomes" id="UP000266482">
    <property type="component" value="Unassembled WGS sequence"/>
</dbReference>
<gene>
    <name evidence="3" type="ORF">D3P08_15030</name>
</gene>
<evidence type="ECO:0000313" key="4">
    <source>
        <dbReference type="Proteomes" id="UP000266482"/>
    </source>
</evidence>
<dbReference type="RefSeq" id="WP_119600517.1">
    <property type="nucleotide sequence ID" value="NZ_QXQA01000009.1"/>
</dbReference>
<dbReference type="Pfam" id="PF01882">
    <property type="entry name" value="DUF58"/>
    <property type="match status" value="1"/>
</dbReference>
<evidence type="ECO:0000313" key="3">
    <source>
        <dbReference type="EMBL" id="RIX51733.1"/>
    </source>
</evidence>
<evidence type="ECO:0000256" key="1">
    <source>
        <dbReference type="SAM" id="Coils"/>
    </source>
</evidence>